<evidence type="ECO:0000313" key="6">
    <source>
        <dbReference type="Proteomes" id="UP000231279"/>
    </source>
</evidence>
<evidence type="ECO:0000256" key="3">
    <source>
        <dbReference type="ARBA" id="ARBA00022833"/>
    </source>
</evidence>
<keyword evidence="2" id="KW-0677">Repeat</keyword>
<dbReference type="PROSITE" id="PS00479">
    <property type="entry name" value="ZF_DAG_PE_1"/>
    <property type="match status" value="1"/>
</dbReference>
<dbReference type="InterPro" id="IPR004146">
    <property type="entry name" value="DC1"/>
</dbReference>
<dbReference type="InterPro" id="IPR046349">
    <property type="entry name" value="C1-like_sf"/>
</dbReference>
<gene>
    <name evidence="5" type="ORF">CDL12_14402</name>
</gene>
<protein>
    <submittedName>
        <fullName evidence="5">Protein kinase C</fullName>
        <ecNumber evidence="5">2.7.11.13</ecNumber>
    </submittedName>
</protein>
<sequence length="291" mass="32648">MAPLPKTSIDHFIHPGHPLTAVDRGDQEYLCDDCKTVGSGKRYRCHGCDFDLHEYCGTCPRTLSSFMHQGHTLTLVMRKPQTTRQVSRICDVCSDPVEGLFYRCKECEFDIHPLCTKLPEKLQHALHKIHPLTLESPKITSFCAVCKELCNEWRYRCGICGFDIHLACVLKPVVKCPEKNTQTNQRGIPMFDQRIPFQPPPQFAHYYYYGFPYGVPYGPTGYHFGPGFNMYQNQYMPPNNFVPQNQVTAAGGNSGSGSRVGKSMFSLVGQLGFGVLSNMIFGVDLSGLFAG</sequence>
<organism evidence="5 6">
    <name type="scientific">Handroanthus impetiginosus</name>
    <dbReference type="NCBI Taxonomy" id="429701"/>
    <lineage>
        <taxon>Eukaryota</taxon>
        <taxon>Viridiplantae</taxon>
        <taxon>Streptophyta</taxon>
        <taxon>Embryophyta</taxon>
        <taxon>Tracheophyta</taxon>
        <taxon>Spermatophyta</taxon>
        <taxon>Magnoliopsida</taxon>
        <taxon>eudicotyledons</taxon>
        <taxon>Gunneridae</taxon>
        <taxon>Pentapetalae</taxon>
        <taxon>asterids</taxon>
        <taxon>lamiids</taxon>
        <taxon>Lamiales</taxon>
        <taxon>Bignoniaceae</taxon>
        <taxon>Crescentiina</taxon>
        <taxon>Tabebuia alliance</taxon>
        <taxon>Handroanthus</taxon>
    </lineage>
</organism>
<comment type="caution">
    <text evidence="5">The sequence shown here is derived from an EMBL/GenBank/DDBJ whole genome shotgun (WGS) entry which is preliminary data.</text>
</comment>
<dbReference type="GO" id="GO:0004697">
    <property type="term" value="F:diacylglycerol-dependent serine/threonine kinase activity"/>
    <property type="evidence" value="ECO:0007669"/>
    <property type="project" value="UniProtKB-EC"/>
</dbReference>
<dbReference type="SUPFAM" id="SSF57889">
    <property type="entry name" value="Cysteine-rich domain"/>
    <property type="match status" value="2"/>
</dbReference>
<evidence type="ECO:0000256" key="1">
    <source>
        <dbReference type="ARBA" id="ARBA00022723"/>
    </source>
</evidence>
<dbReference type="EC" id="2.7.11.13" evidence="5"/>
<dbReference type="PROSITE" id="PS50081">
    <property type="entry name" value="ZF_DAG_PE_2"/>
    <property type="match status" value="1"/>
</dbReference>
<dbReference type="EMBL" id="NKXS01002573">
    <property type="protein sequence ID" value="PIN12980.1"/>
    <property type="molecule type" value="Genomic_DNA"/>
</dbReference>
<proteinExistence type="predicted"/>
<feature type="domain" description="Phorbol-ester/DAG-type" evidence="4">
    <location>
        <begin position="126"/>
        <end position="176"/>
    </location>
</feature>
<reference evidence="6" key="1">
    <citation type="journal article" date="2018" name="Gigascience">
        <title>Genome assembly of the Pink Ipe (Handroanthus impetiginosus, Bignoniaceae), a highly valued, ecologically keystone Neotropical timber forest tree.</title>
        <authorList>
            <person name="Silva-Junior O.B."/>
            <person name="Grattapaglia D."/>
            <person name="Novaes E."/>
            <person name="Collevatti R.G."/>
        </authorList>
    </citation>
    <scope>NUCLEOTIDE SEQUENCE [LARGE SCALE GENOMIC DNA]</scope>
    <source>
        <strain evidence="6">cv. UFG-1</strain>
    </source>
</reference>
<name>A0A2G9H6P4_9LAMI</name>
<accession>A0A2G9H6P4</accession>
<keyword evidence="6" id="KW-1185">Reference proteome</keyword>
<dbReference type="Gene3D" id="3.30.60.20">
    <property type="match status" value="2"/>
</dbReference>
<keyword evidence="1" id="KW-0479">Metal-binding</keyword>
<dbReference type="AlphaFoldDB" id="A0A2G9H6P4"/>
<keyword evidence="5" id="KW-0808">Transferase</keyword>
<dbReference type="PANTHER" id="PTHR47841">
    <property type="entry name" value="DIACYLGLYCEROL KINASE THETA-LIKE-RELATED"/>
    <property type="match status" value="1"/>
</dbReference>
<evidence type="ECO:0000256" key="2">
    <source>
        <dbReference type="ARBA" id="ARBA00022737"/>
    </source>
</evidence>
<keyword evidence="3" id="KW-0862">Zinc</keyword>
<dbReference type="GO" id="GO:0046872">
    <property type="term" value="F:metal ion binding"/>
    <property type="evidence" value="ECO:0007669"/>
    <property type="project" value="UniProtKB-KW"/>
</dbReference>
<dbReference type="Pfam" id="PF03107">
    <property type="entry name" value="C1_2"/>
    <property type="match status" value="3"/>
</dbReference>
<dbReference type="Proteomes" id="UP000231279">
    <property type="component" value="Unassembled WGS sequence"/>
</dbReference>
<dbReference type="InterPro" id="IPR002219">
    <property type="entry name" value="PKC_DAG/PE"/>
</dbReference>
<evidence type="ECO:0000313" key="5">
    <source>
        <dbReference type="EMBL" id="PIN12980.1"/>
    </source>
</evidence>
<keyword evidence="5" id="KW-0418">Kinase</keyword>
<evidence type="ECO:0000259" key="4">
    <source>
        <dbReference type="PROSITE" id="PS50081"/>
    </source>
</evidence>
<dbReference type="OrthoDB" id="945197at2759"/>
<dbReference type="PANTHER" id="PTHR47841:SF7">
    <property type="entry name" value="CYSTEINE_HISTIDINE-RICH C1 DOMAIN PROTEIN"/>
    <property type="match status" value="1"/>
</dbReference>